<dbReference type="Proteomes" id="UP000000628">
    <property type="component" value="Chromosome"/>
</dbReference>
<sequence length="90" mass="9438">MLVGGRGHQVGAFDTWSGHEVKSLASTARLNASVTHDLVKGRVAVLKPLDDSLPAEGEGRVGRRGLHSVVQSTADGARIEGPAVEDLTLR</sequence>
<keyword evidence="2" id="KW-1185">Reference proteome</keyword>
<dbReference type="KEGG" id="jde:Jden_0361"/>
<protein>
    <submittedName>
        <fullName evidence="1">Uncharacterized protein</fullName>
    </submittedName>
</protein>
<dbReference type="HOGENOM" id="CLU_2436864_0_0_11"/>
<dbReference type="STRING" id="471856.Jden_0361"/>
<evidence type="ECO:0000313" key="2">
    <source>
        <dbReference type="Proteomes" id="UP000000628"/>
    </source>
</evidence>
<name>C7QZM4_JONDD</name>
<evidence type="ECO:0000313" key="1">
    <source>
        <dbReference type="EMBL" id="ACV08030.1"/>
    </source>
</evidence>
<gene>
    <name evidence="1" type="ordered locus">Jden_0361</name>
</gene>
<reference evidence="1 2" key="1">
    <citation type="journal article" date="2009" name="Stand. Genomic Sci.">
        <title>Complete genome sequence of Jonesia denitrificans type strain (Prevot 55134).</title>
        <authorList>
            <person name="Pukall R."/>
            <person name="Gehrich-Schroter G."/>
            <person name="Lapidus A."/>
            <person name="Nolan M."/>
            <person name="Glavina Del Rio T."/>
            <person name="Lucas S."/>
            <person name="Chen F."/>
            <person name="Tice H."/>
            <person name="Pitluck S."/>
            <person name="Cheng J.F."/>
            <person name="Copeland A."/>
            <person name="Saunders E."/>
            <person name="Brettin T."/>
            <person name="Detter J.C."/>
            <person name="Bruce D."/>
            <person name="Goodwin L."/>
            <person name="Pati A."/>
            <person name="Ivanova N."/>
            <person name="Mavromatis K."/>
            <person name="Ovchinnikova G."/>
            <person name="Chen A."/>
            <person name="Palaniappan K."/>
            <person name="Land M."/>
            <person name="Hauser L."/>
            <person name="Chang Y.J."/>
            <person name="Jeffries C.D."/>
            <person name="Chain P."/>
            <person name="Goker M."/>
            <person name="Bristow J."/>
            <person name="Eisen J.A."/>
            <person name="Markowitz V."/>
            <person name="Hugenholtz P."/>
            <person name="Kyrpides N.C."/>
            <person name="Klenk H.P."/>
            <person name="Han C."/>
        </authorList>
    </citation>
    <scope>NUCLEOTIDE SEQUENCE [LARGE SCALE GENOMIC DNA]</scope>
    <source>
        <strain evidence="2">ATCC 14870 / DSM 20603 / BCRC 15368 / CIP 55.134 / JCM 11481 / NBRC 15587 / NCTC 10816 / Prevot 55134</strain>
    </source>
</reference>
<proteinExistence type="predicted"/>
<dbReference type="AlphaFoldDB" id="C7QZM4"/>
<organism evidence="1 2">
    <name type="scientific">Jonesia denitrificans (strain ATCC 14870 / DSM 20603 / BCRC 15368 / CIP 55.134 / JCM 11481 / NBRC 15587 / NCTC 10816 / Prevot 55134)</name>
    <name type="common">Listeria denitrificans</name>
    <dbReference type="NCBI Taxonomy" id="471856"/>
    <lineage>
        <taxon>Bacteria</taxon>
        <taxon>Bacillati</taxon>
        <taxon>Actinomycetota</taxon>
        <taxon>Actinomycetes</taxon>
        <taxon>Micrococcales</taxon>
        <taxon>Jonesiaceae</taxon>
        <taxon>Jonesia</taxon>
    </lineage>
</organism>
<dbReference type="EMBL" id="CP001706">
    <property type="protein sequence ID" value="ACV08030.1"/>
    <property type="molecule type" value="Genomic_DNA"/>
</dbReference>
<accession>C7QZM4</accession>